<gene>
    <name evidence="1" type="ORF">LCGC14_2238010</name>
</gene>
<organism evidence="1">
    <name type="scientific">marine sediment metagenome</name>
    <dbReference type="NCBI Taxonomy" id="412755"/>
    <lineage>
        <taxon>unclassified sequences</taxon>
        <taxon>metagenomes</taxon>
        <taxon>ecological metagenomes</taxon>
    </lineage>
</organism>
<accession>A0A0F9FIR9</accession>
<proteinExistence type="predicted"/>
<evidence type="ECO:0000313" key="1">
    <source>
        <dbReference type="EMBL" id="KKL57175.1"/>
    </source>
</evidence>
<reference evidence="1" key="1">
    <citation type="journal article" date="2015" name="Nature">
        <title>Complex archaea that bridge the gap between prokaryotes and eukaryotes.</title>
        <authorList>
            <person name="Spang A."/>
            <person name="Saw J.H."/>
            <person name="Jorgensen S.L."/>
            <person name="Zaremba-Niedzwiedzka K."/>
            <person name="Martijn J."/>
            <person name="Lind A.E."/>
            <person name="van Eijk R."/>
            <person name="Schleper C."/>
            <person name="Guy L."/>
            <person name="Ettema T.J."/>
        </authorList>
    </citation>
    <scope>NUCLEOTIDE SEQUENCE</scope>
</reference>
<dbReference type="AlphaFoldDB" id="A0A0F9FIR9"/>
<dbReference type="EMBL" id="LAZR01030253">
    <property type="protein sequence ID" value="KKL57175.1"/>
    <property type="molecule type" value="Genomic_DNA"/>
</dbReference>
<comment type="caution">
    <text evidence="1">The sequence shown here is derived from an EMBL/GenBank/DDBJ whole genome shotgun (WGS) entry which is preliminary data.</text>
</comment>
<sequence>MIAIDTKLSSIIKNDPKIDSKKINDEWVVEGELILKVSEELDNEEAIKEVPFGVMVTDKDLGEAVAATFFHLNFISQNFGDAIYEENFFELLNEANDLSDEELEPEKGDSRETVLM</sequence>
<name>A0A0F9FIR9_9ZZZZ</name>
<protein>
    <submittedName>
        <fullName evidence="1">Uncharacterized protein</fullName>
    </submittedName>
</protein>